<proteinExistence type="predicted"/>
<organism evidence="1 2">
    <name type="scientific">Paenibacillus mesotrionivorans</name>
    <dbReference type="NCBI Taxonomy" id="3160968"/>
    <lineage>
        <taxon>Bacteria</taxon>
        <taxon>Bacillati</taxon>
        <taxon>Bacillota</taxon>
        <taxon>Bacilli</taxon>
        <taxon>Bacillales</taxon>
        <taxon>Paenibacillaceae</taxon>
        <taxon>Paenibacillus</taxon>
    </lineage>
</organism>
<reference evidence="1" key="1">
    <citation type="submission" date="2024-12" db="EMBL/GenBank/DDBJ databases">
        <authorList>
            <person name="Wu N."/>
        </authorList>
    </citation>
    <scope>NUCLEOTIDE SEQUENCE</scope>
    <source>
        <strain evidence="1">P15</strain>
    </source>
</reference>
<comment type="caution">
    <text evidence="1">The sequence shown here is derived from an EMBL/GenBank/DDBJ whole genome shotgun (WGS) entry which is preliminary data.</text>
</comment>
<protein>
    <submittedName>
        <fullName evidence="1">DUF554 domain-containing protein</fullName>
    </submittedName>
</protein>
<keyword evidence="2" id="KW-1185">Reference proteome</keyword>
<dbReference type="Proteomes" id="UP001631969">
    <property type="component" value="Unassembled WGS sequence"/>
</dbReference>
<evidence type="ECO:0000313" key="1">
    <source>
        <dbReference type="EMBL" id="MFM9330907.1"/>
    </source>
</evidence>
<dbReference type="EMBL" id="JBJURJ010000015">
    <property type="protein sequence ID" value="MFM9330907.1"/>
    <property type="molecule type" value="Genomic_DNA"/>
</dbReference>
<evidence type="ECO:0000313" key="2">
    <source>
        <dbReference type="Proteomes" id="UP001631969"/>
    </source>
</evidence>
<accession>A0ACC7P2L6</accession>
<name>A0ACC7P2L6_9BACL</name>
<sequence length="225" mass="23348">MIGTIVNTATILAGSLVGSVFRKGMKESSQTVLMQAMGLAAAALGINGIASYMPESQYPVLFIVSLAVGGLIGQQLDLEQRFKEAVARFSKGNLAEGLSTAILLFCVGTMSILGPIESALRGNHTYLFTNAILDGVTSIVLASTFGMGIMISAVVLFCWQGALYLAASALAGFITPELLTETSIIGGVLIFCSGLSILGVGNIKTMNLLPALLVPVIFIAVRSAL</sequence>
<gene>
    <name evidence="1" type="ORF">ACI1P1_21685</name>
</gene>